<protein>
    <recommendedName>
        <fullName evidence="11">Iron ABC transporter</fullName>
    </recommendedName>
</protein>
<feature type="transmembrane region" description="Helical" evidence="9">
    <location>
        <begin position="127"/>
        <end position="147"/>
    </location>
</feature>
<dbReference type="Gene3D" id="1.10.3470.10">
    <property type="entry name" value="ABC transporter involved in vitamin B12 uptake, BtuC"/>
    <property type="match status" value="1"/>
</dbReference>
<feature type="transmembrane region" description="Helical" evidence="9">
    <location>
        <begin position="184"/>
        <end position="206"/>
    </location>
</feature>
<accession>A0A382HSF4</accession>
<evidence type="ECO:0000256" key="2">
    <source>
        <dbReference type="ARBA" id="ARBA00007935"/>
    </source>
</evidence>
<comment type="similarity">
    <text evidence="2">Belongs to the binding-protein-dependent transport system permease family. FecCD subfamily.</text>
</comment>
<reference evidence="10" key="1">
    <citation type="submission" date="2018-05" db="EMBL/GenBank/DDBJ databases">
        <authorList>
            <person name="Lanie J.A."/>
            <person name="Ng W.-L."/>
            <person name="Kazmierczak K.M."/>
            <person name="Andrzejewski T.M."/>
            <person name="Davidsen T.M."/>
            <person name="Wayne K.J."/>
            <person name="Tettelin H."/>
            <person name="Glass J.I."/>
            <person name="Rusch D."/>
            <person name="Podicherti R."/>
            <person name="Tsui H.-C.T."/>
            <person name="Winkler M.E."/>
        </authorList>
    </citation>
    <scope>NUCLEOTIDE SEQUENCE</scope>
</reference>
<dbReference type="GO" id="GO:0005886">
    <property type="term" value="C:plasma membrane"/>
    <property type="evidence" value="ECO:0007669"/>
    <property type="project" value="UniProtKB-SubCell"/>
</dbReference>
<keyword evidence="3" id="KW-0813">Transport</keyword>
<proteinExistence type="inferred from homology"/>
<dbReference type="SUPFAM" id="SSF81345">
    <property type="entry name" value="ABC transporter involved in vitamin B12 uptake, BtuC"/>
    <property type="match status" value="1"/>
</dbReference>
<feature type="compositionally biased region" description="Polar residues" evidence="8">
    <location>
        <begin position="1"/>
        <end position="22"/>
    </location>
</feature>
<dbReference type="EMBL" id="UINC01062968">
    <property type="protein sequence ID" value="SVB90099.1"/>
    <property type="molecule type" value="Genomic_DNA"/>
</dbReference>
<comment type="subcellular location">
    <subcellularLocation>
        <location evidence="1">Cell membrane</location>
        <topology evidence="1">Multi-pass membrane protein</topology>
    </subcellularLocation>
</comment>
<keyword evidence="6 9" id="KW-1133">Transmembrane helix</keyword>
<feature type="transmembrane region" description="Helical" evidence="9">
    <location>
        <begin position="94"/>
        <end position="115"/>
    </location>
</feature>
<name>A0A382HSF4_9ZZZZ</name>
<keyword evidence="4" id="KW-1003">Cell membrane</keyword>
<evidence type="ECO:0000256" key="7">
    <source>
        <dbReference type="ARBA" id="ARBA00023136"/>
    </source>
</evidence>
<dbReference type="AlphaFoldDB" id="A0A382HSF4"/>
<dbReference type="InterPro" id="IPR000522">
    <property type="entry name" value="ABC_transptr_permease_BtuC"/>
</dbReference>
<dbReference type="PANTHER" id="PTHR30472">
    <property type="entry name" value="FERRIC ENTEROBACTIN TRANSPORT SYSTEM PERMEASE PROTEIN"/>
    <property type="match status" value="1"/>
</dbReference>
<evidence type="ECO:0008006" key="11">
    <source>
        <dbReference type="Google" id="ProtNLM"/>
    </source>
</evidence>
<gene>
    <name evidence="10" type="ORF">METZ01_LOCUS242953</name>
</gene>
<evidence type="ECO:0000256" key="8">
    <source>
        <dbReference type="SAM" id="MobiDB-lite"/>
    </source>
</evidence>
<feature type="transmembrane region" description="Helical" evidence="9">
    <location>
        <begin position="39"/>
        <end position="60"/>
    </location>
</feature>
<keyword evidence="5 9" id="KW-0812">Transmembrane</keyword>
<dbReference type="FunFam" id="1.10.3470.10:FF:000001">
    <property type="entry name" value="Vitamin B12 ABC transporter permease BtuC"/>
    <property type="match status" value="1"/>
</dbReference>
<keyword evidence="7 9" id="KW-0472">Membrane</keyword>
<evidence type="ECO:0000256" key="4">
    <source>
        <dbReference type="ARBA" id="ARBA00022475"/>
    </source>
</evidence>
<dbReference type="CDD" id="cd06550">
    <property type="entry name" value="TM_ABC_iron-siderophores_like"/>
    <property type="match status" value="1"/>
</dbReference>
<feature type="transmembrane region" description="Helical" evidence="9">
    <location>
        <begin position="153"/>
        <end position="172"/>
    </location>
</feature>
<evidence type="ECO:0000313" key="10">
    <source>
        <dbReference type="EMBL" id="SVB90099.1"/>
    </source>
</evidence>
<sequence>MSNEPTGSTKRPSRRLSASANKASLVPPADRRWSLRRRLTIALGGFGGLAIATLVVAPLVGPTPITLARVFDTSVPFTENVDAQIFFIARLPRALAGILVGASLAVAGVVFQALLRNPLATPFTLGVSAGASLGAMLVITLGLPVALGGIPAVPIASLLGSLGAASVVYTMATLRHRGLSTTVLLLAGVTLNSFFSAIIMFVQYSSDFAQTFQTVRWLMGNLDVGGFQPIFAALPLLAIAFVMFGTLPRALNLLTLGNDSAAARGVDVLRVQRVAFLSASLATGAAVSLSGPIGFIGIVIPHLIRLVVGADHRIVMPASACLGAAFLVACDVAARSVMAPLELPVGVITALTGGPFFLWLLVRRR</sequence>
<evidence type="ECO:0000256" key="3">
    <source>
        <dbReference type="ARBA" id="ARBA00022448"/>
    </source>
</evidence>
<feature type="transmembrane region" description="Helical" evidence="9">
    <location>
        <begin position="226"/>
        <end position="247"/>
    </location>
</feature>
<evidence type="ECO:0000256" key="6">
    <source>
        <dbReference type="ARBA" id="ARBA00022989"/>
    </source>
</evidence>
<feature type="region of interest" description="Disordered" evidence="8">
    <location>
        <begin position="1"/>
        <end position="23"/>
    </location>
</feature>
<dbReference type="InterPro" id="IPR037294">
    <property type="entry name" value="ABC_BtuC-like"/>
</dbReference>
<dbReference type="PANTHER" id="PTHR30472:SF25">
    <property type="entry name" value="ABC TRANSPORTER PERMEASE PROTEIN MJ0876-RELATED"/>
    <property type="match status" value="1"/>
</dbReference>
<evidence type="ECO:0000256" key="9">
    <source>
        <dbReference type="SAM" id="Phobius"/>
    </source>
</evidence>
<evidence type="ECO:0000256" key="5">
    <source>
        <dbReference type="ARBA" id="ARBA00022692"/>
    </source>
</evidence>
<dbReference type="Pfam" id="PF01032">
    <property type="entry name" value="FecCD"/>
    <property type="match status" value="1"/>
</dbReference>
<organism evidence="10">
    <name type="scientific">marine metagenome</name>
    <dbReference type="NCBI Taxonomy" id="408172"/>
    <lineage>
        <taxon>unclassified sequences</taxon>
        <taxon>metagenomes</taxon>
        <taxon>ecological metagenomes</taxon>
    </lineage>
</organism>
<feature type="transmembrane region" description="Helical" evidence="9">
    <location>
        <begin position="274"/>
        <end position="302"/>
    </location>
</feature>
<dbReference type="GO" id="GO:0022857">
    <property type="term" value="F:transmembrane transporter activity"/>
    <property type="evidence" value="ECO:0007669"/>
    <property type="project" value="InterPro"/>
</dbReference>
<evidence type="ECO:0000256" key="1">
    <source>
        <dbReference type="ARBA" id="ARBA00004651"/>
    </source>
</evidence>
<feature type="transmembrane region" description="Helical" evidence="9">
    <location>
        <begin position="341"/>
        <end position="362"/>
    </location>
</feature>